<organism evidence="1 3">
    <name type="scientific">Araneus ventricosus</name>
    <name type="common">Orbweaver spider</name>
    <name type="synonym">Epeira ventricosa</name>
    <dbReference type="NCBI Taxonomy" id="182803"/>
    <lineage>
        <taxon>Eukaryota</taxon>
        <taxon>Metazoa</taxon>
        <taxon>Ecdysozoa</taxon>
        <taxon>Arthropoda</taxon>
        <taxon>Chelicerata</taxon>
        <taxon>Arachnida</taxon>
        <taxon>Araneae</taxon>
        <taxon>Araneomorphae</taxon>
        <taxon>Entelegynae</taxon>
        <taxon>Araneoidea</taxon>
        <taxon>Araneidae</taxon>
        <taxon>Araneus</taxon>
    </lineage>
</organism>
<keyword evidence="3" id="KW-1185">Reference proteome</keyword>
<evidence type="ECO:0000313" key="1">
    <source>
        <dbReference type="EMBL" id="GBL57373.1"/>
    </source>
</evidence>
<dbReference type="EMBL" id="BGPR01075809">
    <property type="protein sequence ID" value="GBL57373.1"/>
    <property type="molecule type" value="Genomic_DNA"/>
</dbReference>
<name>A0A4Y1ZMD7_ARAVE</name>
<evidence type="ECO:0000313" key="2">
    <source>
        <dbReference type="EMBL" id="GBL57378.1"/>
    </source>
</evidence>
<comment type="caution">
    <text evidence="1">The sequence shown here is derived from an EMBL/GenBank/DDBJ whole genome shotgun (WGS) entry which is preliminary data.</text>
</comment>
<proteinExistence type="predicted"/>
<gene>
    <name evidence="1" type="ORF">AVEN_132291_1</name>
    <name evidence="2" type="ORF">AVEN_155543_1</name>
</gene>
<reference evidence="1 3" key="1">
    <citation type="journal article" date="2019" name="Sci. Rep.">
        <title>Orb-weaving spider Araneus ventricosus genome elucidates the spidroin gene catalogue.</title>
        <authorList>
            <person name="Kono N."/>
            <person name="Nakamura H."/>
            <person name="Ohtoshi R."/>
            <person name="Moran D.A.P."/>
            <person name="Shinohara A."/>
            <person name="Yoshida Y."/>
            <person name="Fujiwara M."/>
            <person name="Mori M."/>
            <person name="Tomita M."/>
            <person name="Arakawa K."/>
        </authorList>
    </citation>
    <scope>NUCLEOTIDE SEQUENCE [LARGE SCALE GENOMIC DNA]</scope>
</reference>
<accession>A0A4Y1ZMD7</accession>
<dbReference type="OrthoDB" id="6435440at2759"/>
<evidence type="ECO:0000313" key="3">
    <source>
        <dbReference type="Proteomes" id="UP000499080"/>
    </source>
</evidence>
<sequence length="101" mass="11544">MALELMSTDQCKLIIRSDKTPVGAHERRFNSPIVNEDAIVMVADGSDRRDIIIQKRGGSLERIAETHRSYDSTVSHYFLAGRGREPFLFKTTKPRYGINYK</sequence>
<dbReference type="Proteomes" id="UP000499080">
    <property type="component" value="Unassembled WGS sequence"/>
</dbReference>
<dbReference type="EMBL" id="BGPR01075810">
    <property type="protein sequence ID" value="GBL57378.1"/>
    <property type="molecule type" value="Genomic_DNA"/>
</dbReference>
<dbReference type="AlphaFoldDB" id="A0A4Y1ZMD7"/>
<protein>
    <submittedName>
        <fullName evidence="1">Uncharacterized protein</fullName>
    </submittedName>
</protein>